<dbReference type="CDD" id="cd07892">
    <property type="entry name" value="PolyPPase_VTC2-3_like"/>
    <property type="match status" value="1"/>
</dbReference>
<name>Q2GNT2_CHAGB</name>
<dbReference type="InParanoid" id="Q2GNT2"/>
<gene>
    <name evidence="12" type="ORF">CHGG_10372</name>
</gene>
<dbReference type="STRING" id="306901.Q2GNT2"/>
<protein>
    <recommendedName>
        <fullName evidence="11">SPX domain-containing protein</fullName>
    </recommendedName>
</protein>
<feature type="transmembrane region" description="Helical" evidence="10">
    <location>
        <begin position="716"/>
        <end position="739"/>
    </location>
</feature>
<dbReference type="VEuPathDB" id="FungiDB:CHGG_10372"/>
<dbReference type="RefSeq" id="XP_001228299.1">
    <property type="nucleotide sequence ID" value="XM_001228298.1"/>
</dbReference>
<evidence type="ECO:0000256" key="3">
    <source>
        <dbReference type="ARBA" id="ARBA00022692"/>
    </source>
</evidence>
<dbReference type="GeneID" id="4396353"/>
<evidence type="ECO:0000256" key="4">
    <source>
        <dbReference type="ARBA" id="ARBA00022792"/>
    </source>
</evidence>
<dbReference type="PROSITE" id="PS51382">
    <property type="entry name" value="SPX"/>
    <property type="match status" value="1"/>
</dbReference>
<dbReference type="EMBL" id="CH408035">
    <property type="protein sequence ID" value="EAQ83968.1"/>
    <property type="molecule type" value="Genomic_DNA"/>
</dbReference>
<evidence type="ECO:0000256" key="5">
    <source>
        <dbReference type="ARBA" id="ARBA00022989"/>
    </source>
</evidence>
<evidence type="ECO:0000256" key="6">
    <source>
        <dbReference type="ARBA" id="ARBA00023136"/>
    </source>
</evidence>
<dbReference type="CDD" id="cd14480">
    <property type="entry name" value="SPX_VTC2_like"/>
    <property type="match status" value="1"/>
</dbReference>
<sequence length="1380" mass="155560">MRFGKTLRLSVYPPWQDKYIDYGKLKSLLRENEPDDEETPWTEDDENRFCEEIFNVQLDKVAEFQAEQVENLRRRIDSAFEKLKDLPTAEEGKPKPDTDPQQLKDLEAELDAITNEVKELQKYSNLNYTGFLKIVKKHDRKRGDRYKIRPMMMVSLAKRPFNSEQAYWPLLNKLSLMYFAIRQQLEEPGAGDAYPIDPNSQPETHNGEKYTAHKFWVHPDNLLEVKTYILRRLPALVYSEQSAKEVDGQQDPTITSVYFDNPKFDLYLNKVERKTEASSLRLRWYGQLSSRPDISFEQKILHDNGTSEERKFVIKEKYIKAFLDGEYKMEKSVQKMERKGQKVEDVEAFQSTADAIQAFVRANKLEPMVRANYKRNAFQKPGDDRVRISIDTDIAFIREDTLDRDRPCRDPKEWHRADIDDSNMTYPFKNINQSEVSRFPYAVLEIKLREDSRGKRPAWIQDLTGSHLVHPCPRFSKFVHGTASLFEDYVNSLPFWLSDLDTDIRKDPQVAFEAEESRRAQRAENEQVVGSFLGTKLSSYKPTRSSPVARSYLADRLAAETPAQTPKSARFSRDSAAQADEAGEPSTLNNGNQPQTDDQQPPESQPGRSGLNYGTLSSVFPGFSLSKYSPRQAGPRGAPAFRAAPPPSPRRRRADRVDQERDPLQIEPVRWLRGHSQCSISVCCSRLRQFVLVGGSGGMPLLRDMIVQRSGKDFDFLLWPLVVSVALAVALLVNFVFAYRKAFADDGFGSSPQSLQKSPYAQIIDGLPTGDVAYEAIIEPYGAHPIDHAHDQLCPGMLDKAREFRDGFRLEMLSFDSELLHDYRACAPGSIGFQTCLIELVAVAVHQIAALLFERDTSVHKDDGITEWAPPRSDSLYWTWHPEGPPPSLFYHRWYVDHGQYPRHVADMVGYWAEARILGGVVLFDRRDPAITPDADPGAIYFHSDRYKYTYRIYQLLPEQRQAFLDFILADEPPSESPFPILGGDSNRVRVDPEEPIYTTGIYRDLWERKELGPDAGDARRRSGTEPGNAKLKQQVLKVYLWRNGCQVPSLLVVKAVSPNTPRRESAQQKTVQPLVHLIAGALQSDLYRLHAGGGAHPFHPQATPAATGLIGAPLRHIRETAQIFGSIHRTEGWRAFFRGLGPSLSGVVSATAIKFYVYGNCKTLGARLLNRQEDAAIVHAQAAVAAGITTNTLTNPIWLIKTRLQLDASRAQAAGGAASRRYNNSLDCVRQVLRQEGVRGLYKGLCASYLGTAETVLHLVTYEKLKSLSHEALGGAGTQDATIWGEVKHWLSSSGAAGAAKLVASLATYPYEVLTTRLRQPMENGAPRYAGLVHCVRSIGAEEGWSALYGGLTPHLMRSIPASIVTMSVYEFVLRWAGA</sequence>
<keyword evidence="4" id="KW-0496">Mitochondrion</keyword>
<dbReference type="Proteomes" id="UP000001056">
    <property type="component" value="Unassembled WGS sequence"/>
</dbReference>
<evidence type="ECO:0000313" key="13">
    <source>
        <dbReference type="Proteomes" id="UP000001056"/>
    </source>
</evidence>
<evidence type="ECO:0000256" key="2">
    <source>
        <dbReference type="ARBA" id="ARBA00022554"/>
    </source>
</evidence>
<dbReference type="InterPro" id="IPR042267">
    <property type="entry name" value="VTC_sf"/>
</dbReference>
<dbReference type="GO" id="GO:0006799">
    <property type="term" value="P:polyphosphate biosynthetic process"/>
    <property type="evidence" value="ECO:0007669"/>
    <property type="project" value="UniProtKB-ARBA"/>
</dbReference>
<evidence type="ECO:0000256" key="10">
    <source>
        <dbReference type="SAM" id="Phobius"/>
    </source>
</evidence>
<dbReference type="Pfam" id="PF09359">
    <property type="entry name" value="VTC"/>
    <property type="match status" value="1"/>
</dbReference>
<feature type="region of interest" description="Disordered" evidence="9">
    <location>
        <begin position="559"/>
        <end position="613"/>
    </location>
</feature>
<dbReference type="InterPro" id="IPR023395">
    <property type="entry name" value="MCP_dom_sf"/>
</dbReference>
<dbReference type="InterPro" id="IPR018108">
    <property type="entry name" value="MCP_transmembrane"/>
</dbReference>
<evidence type="ECO:0000256" key="7">
    <source>
        <dbReference type="PROSITE-ProRule" id="PRU00282"/>
    </source>
</evidence>
<feature type="domain" description="SPX" evidence="11">
    <location>
        <begin position="1"/>
        <end position="152"/>
    </location>
</feature>
<keyword evidence="5 10" id="KW-1133">Transmembrane helix</keyword>
<dbReference type="HOGENOM" id="CLU_255653_0_0_1"/>
<evidence type="ECO:0000256" key="1">
    <source>
        <dbReference type="ARBA" id="ARBA00004128"/>
    </source>
</evidence>
<evidence type="ECO:0000256" key="9">
    <source>
        <dbReference type="SAM" id="MobiDB-lite"/>
    </source>
</evidence>
<dbReference type="InterPro" id="IPR004331">
    <property type="entry name" value="SPX_dom"/>
</dbReference>
<reference evidence="13" key="1">
    <citation type="journal article" date="2015" name="Genome Announc.">
        <title>Draft genome sequence of the cellulolytic fungus Chaetomium globosum.</title>
        <authorList>
            <person name="Cuomo C.A."/>
            <person name="Untereiner W.A."/>
            <person name="Ma L.-J."/>
            <person name="Grabherr M."/>
            <person name="Birren B.W."/>
        </authorList>
    </citation>
    <scope>NUCLEOTIDE SEQUENCE [LARGE SCALE GENOMIC DNA]</scope>
    <source>
        <strain evidence="13">ATCC 6205 / CBS 148.51 / DSM 1962 / NBRC 6347 / NRRL 1970</strain>
    </source>
</reference>
<dbReference type="Pfam" id="PF00153">
    <property type="entry name" value="Mito_carr"/>
    <property type="match status" value="3"/>
</dbReference>
<keyword evidence="2" id="KW-0926">Vacuole</keyword>
<proteinExistence type="predicted"/>
<dbReference type="PANTHER" id="PTHR46140">
    <property type="entry name" value="VACUOLAR TRANSPORTER CHAPERONE 1-RELATED"/>
    <property type="match status" value="1"/>
</dbReference>
<feature type="compositionally biased region" description="Polar residues" evidence="9">
    <location>
        <begin position="586"/>
        <end position="602"/>
    </location>
</feature>
<dbReference type="GO" id="GO:0033254">
    <property type="term" value="C:vacuolar transporter chaperone complex"/>
    <property type="evidence" value="ECO:0007669"/>
    <property type="project" value="TreeGrafter"/>
</dbReference>
<feature type="repeat" description="Solcar" evidence="7">
    <location>
        <begin position="1084"/>
        <end position="1165"/>
    </location>
</feature>
<feature type="compositionally biased region" description="Low complexity" evidence="9">
    <location>
        <begin position="629"/>
        <end position="643"/>
    </location>
</feature>
<feature type="repeat" description="Solcar" evidence="7">
    <location>
        <begin position="1289"/>
        <end position="1377"/>
    </location>
</feature>
<dbReference type="eggNOG" id="KOG1161">
    <property type="taxonomic scope" value="Eukaryota"/>
</dbReference>
<dbReference type="FunFam" id="3.20.100.30:FF:000002">
    <property type="entry name" value="Vacuolar transporter chaperone"/>
    <property type="match status" value="1"/>
</dbReference>
<dbReference type="FunCoup" id="Q2GNT2">
    <property type="interactions" value="57"/>
</dbReference>
<dbReference type="InterPro" id="IPR051572">
    <property type="entry name" value="VTC_Complex_Subunit"/>
</dbReference>
<keyword evidence="3 7" id="KW-0812">Transmembrane</keyword>
<dbReference type="OrthoDB" id="6493944at2759"/>
<dbReference type="Gene3D" id="1.50.40.10">
    <property type="entry name" value="Mitochondrial carrier domain"/>
    <property type="match status" value="1"/>
</dbReference>
<keyword evidence="13" id="KW-1185">Reference proteome</keyword>
<evidence type="ECO:0000313" key="12">
    <source>
        <dbReference type="EMBL" id="EAQ83968.1"/>
    </source>
</evidence>
<dbReference type="Gene3D" id="3.20.100.30">
    <property type="entry name" value="VTC, catalytic tunnel domain"/>
    <property type="match status" value="1"/>
</dbReference>
<dbReference type="InterPro" id="IPR018966">
    <property type="entry name" value="VTC_domain"/>
</dbReference>
<feature type="coiled-coil region" evidence="8">
    <location>
        <begin position="62"/>
        <end position="123"/>
    </location>
</feature>
<dbReference type="PROSITE" id="PS50920">
    <property type="entry name" value="SOLCAR"/>
    <property type="match status" value="3"/>
</dbReference>
<feature type="region of interest" description="Disordered" evidence="9">
    <location>
        <begin position="627"/>
        <end position="661"/>
    </location>
</feature>
<keyword evidence="8" id="KW-0175">Coiled coil</keyword>
<accession>Q2GNT2</accession>
<dbReference type="SUPFAM" id="SSF103506">
    <property type="entry name" value="Mitochondrial carrier"/>
    <property type="match status" value="1"/>
</dbReference>
<evidence type="ECO:0000256" key="8">
    <source>
        <dbReference type="SAM" id="Coils"/>
    </source>
</evidence>
<dbReference type="GO" id="GO:0000329">
    <property type="term" value="C:fungal-type vacuole membrane"/>
    <property type="evidence" value="ECO:0007669"/>
    <property type="project" value="TreeGrafter"/>
</dbReference>
<dbReference type="PANTHER" id="PTHR46140:SF2">
    <property type="entry name" value="VACUOLAR TRANSPORTER CHAPERONE 3 COMPLEX SUBUNIT 3-RELATED"/>
    <property type="match status" value="1"/>
</dbReference>
<organism evidence="12 13">
    <name type="scientific">Chaetomium globosum (strain ATCC 6205 / CBS 148.51 / DSM 1962 / NBRC 6347 / NRRL 1970)</name>
    <name type="common">Soil fungus</name>
    <dbReference type="NCBI Taxonomy" id="306901"/>
    <lineage>
        <taxon>Eukaryota</taxon>
        <taxon>Fungi</taxon>
        <taxon>Dikarya</taxon>
        <taxon>Ascomycota</taxon>
        <taxon>Pezizomycotina</taxon>
        <taxon>Sordariomycetes</taxon>
        <taxon>Sordariomycetidae</taxon>
        <taxon>Sordariales</taxon>
        <taxon>Chaetomiaceae</taxon>
        <taxon>Chaetomium</taxon>
    </lineage>
</organism>
<comment type="subcellular location">
    <subcellularLocation>
        <location evidence="1">Vacuole membrane</location>
        <topology evidence="1">Multi-pass membrane protein</topology>
    </subcellularLocation>
</comment>
<evidence type="ECO:0000259" key="11">
    <source>
        <dbReference type="PROSITE" id="PS51382"/>
    </source>
</evidence>
<dbReference type="eggNOG" id="KOG0757">
    <property type="taxonomic scope" value="Eukaryota"/>
</dbReference>
<keyword evidence="4" id="KW-0999">Mitochondrion inner membrane</keyword>
<feature type="repeat" description="Solcar" evidence="7">
    <location>
        <begin position="1175"/>
        <end position="1269"/>
    </location>
</feature>
<keyword evidence="6 7" id="KW-0472">Membrane</keyword>